<feature type="non-terminal residue" evidence="1">
    <location>
        <position position="1"/>
    </location>
</feature>
<proteinExistence type="predicted"/>
<dbReference type="AlphaFoldDB" id="X1EKG2"/>
<name>X1EKG2_9ZZZZ</name>
<sequence>EKVQIVAAKTLPLYTLERMKEYDVIASEKVQLTAINTLAVAIRHIHNPSEEMQLVAVRNNGRALKFIKNPSKEVQLAALRVR</sequence>
<gene>
    <name evidence="1" type="ORF">S01H4_53254</name>
</gene>
<dbReference type="EMBL" id="BART01030516">
    <property type="protein sequence ID" value="GAH17614.1"/>
    <property type="molecule type" value="Genomic_DNA"/>
</dbReference>
<comment type="caution">
    <text evidence="1">The sequence shown here is derived from an EMBL/GenBank/DDBJ whole genome shotgun (WGS) entry which is preliminary data.</text>
</comment>
<evidence type="ECO:0008006" key="2">
    <source>
        <dbReference type="Google" id="ProtNLM"/>
    </source>
</evidence>
<organism evidence="1">
    <name type="scientific">marine sediment metagenome</name>
    <dbReference type="NCBI Taxonomy" id="412755"/>
    <lineage>
        <taxon>unclassified sequences</taxon>
        <taxon>metagenomes</taxon>
        <taxon>ecological metagenomes</taxon>
    </lineage>
</organism>
<accession>X1EKG2</accession>
<protein>
    <recommendedName>
        <fullName evidence="2">DUF4116 domain-containing protein</fullName>
    </recommendedName>
</protein>
<reference evidence="1" key="1">
    <citation type="journal article" date="2014" name="Front. Microbiol.">
        <title>High frequency of phylogenetically diverse reductive dehalogenase-homologous genes in deep subseafloor sedimentary metagenomes.</title>
        <authorList>
            <person name="Kawai M."/>
            <person name="Futagami T."/>
            <person name="Toyoda A."/>
            <person name="Takaki Y."/>
            <person name="Nishi S."/>
            <person name="Hori S."/>
            <person name="Arai W."/>
            <person name="Tsubouchi T."/>
            <person name="Morono Y."/>
            <person name="Uchiyama I."/>
            <person name="Ito T."/>
            <person name="Fujiyama A."/>
            <person name="Inagaki F."/>
            <person name="Takami H."/>
        </authorList>
    </citation>
    <scope>NUCLEOTIDE SEQUENCE</scope>
    <source>
        <strain evidence="1">Expedition CK06-06</strain>
    </source>
</reference>
<evidence type="ECO:0000313" key="1">
    <source>
        <dbReference type="EMBL" id="GAH17614.1"/>
    </source>
</evidence>